<dbReference type="InterPro" id="IPR006311">
    <property type="entry name" value="TAT_signal"/>
</dbReference>
<dbReference type="PROSITE" id="PS51318">
    <property type="entry name" value="TAT"/>
    <property type="match status" value="1"/>
</dbReference>
<dbReference type="PANTHER" id="PTHR30632">
    <property type="entry name" value="MOLYBDATE-BINDING PERIPLASMIC PROTEIN"/>
    <property type="match status" value="1"/>
</dbReference>
<dbReference type="RefSeq" id="WP_283712283.1">
    <property type="nucleotide sequence ID" value="NZ_JASJEW010000001.1"/>
</dbReference>
<dbReference type="SUPFAM" id="SSF53850">
    <property type="entry name" value="Periplasmic binding protein-like II"/>
    <property type="match status" value="1"/>
</dbReference>
<dbReference type="EMBL" id="JASJEX010000001">
    <property type="protein sequence ID" value="MDJ1128639.1"/>
    <property type="molecule type" value="Genomic_DNA"/>
</dbReference>
<dbReference type="Gene3D" id="3.40.190.10">
    <property type="entry name" value="Periplasmic binding protein-like II"/>
    <property type="match status" value="2"/>
</dbReference>
<organism evidence="4 5">
    <name type="scientific">Kribbibacterium absianum</name>
    <dbReference type="NCBI Taxonomy" id="3044210"/>
    <lineage>
        <taxon>Bacteria</taxon>
        <taxon>Bacillati</taxon>
        <taxon>Actinomycetota</taxon>
        <taxon>Coriobacteriia</taxon>
        <taxon>Coriobacteriales</taxon>
        <taxon>Kribbibacteriaceae</taxon>
        <taxon>Kribbibacterium</taxon>
    </lineage>
</organism>
<evidence type="ECO:0000313" key="4">
    <source>
        <dbReference type="EMBL" id="MDJ1128639.1"/>
    </source>
</evidence>
<comment type="caution">
    <text evidence="4">The sequence shown here is derived from an EMBL/GenBank/DDBJ whole genome shotgun (WGS) entry which is preliminary data.</text>
</comment>
<evidence type="ECO:0000256" key="3">
    <source>
        <dbReference type="ARBA" id="ARBA00022729"/>
    </source>
</evidence>
<name>A0ABT6ZHX2_9ACTN</name>
<proteinExistence type="inferred from homology"/>
<evidence type="ECO:0000313" key="5">
    <source>
        <dbReference type="Proteomes" id="UP001431693"/>
    </source>
</evidence>
<protein>
    <submittedName>
        <fullName evidence="4">Molybdate ABC transporter substrate-binding protein</fullName>
    </submittedName>
</protein>
<gene>
    <name evidence="4" type="primary">modA</name>
    <name evidence="4" type="ORF">QJ043_00870</name>
</gene>
<reference evidence="4" key="1">
    <citation type="submission" date="2023-05" db="EMBL/GenBank/DDBJ databases">
        <title>[olsenella] sp. nov., isolated from a pig farm feces dump.</title>
        <authorList>
            <person name="Chang Y.-H."/>
        </authorList>
    </citation>
    <scope>NUCLEOTIDE SEQUENCE</scope>
    <source>
        <strain evidence="4">YH-ols2217</strain>
    </source>
</reference>
<comment type="similarity">
    <text evidence="1">Belongs to the bacterial solute-binding protein ModA family.</text>
</comment>
<dbReference type="PANTHER" id="PTHR30632:SF0">
    <property type="entry name" value="SULFATE-BINDING PROTEIN"/>
    <property type="match status" value="1"/>
</dbReference>
<dbReference type="PROSITE" id="PS51257">
    <property type="entry name" value="PROKAR_LIPOPROTEIN"/>
    <property type="match status" value="1"/>
</dbReference>
<dbReference type="NCBIfam" id="TIGR01256">
    <property type="entry name" value="modA"/>
    <property type="match status" value="1"/>
</dbReference>
<sequence length="294" mass="31032">MLEMNRRTFLTAGAVAATGVLAGCGNTGTASEDKGVTEATATDADKTSDKKLIVFAAASMTESLDKAGQKFTEDNPGVEISCNFDSSGTLKTQIQEGAQCDVFISAGQKQMNQLDAQAKSGNDEGLDLIDHDTRVDLLENKVVLAVPEGNPEAVNSFDDFATKLKAGEILVALGNSDVPVGQYSDKILAYYDIDPEAKDIKSHITYGSNVKEVTTQVEQATVACGIIYATDAFSAGLEHVAEATEEMCGKVVYPAAVTKNAPEPELATTYLDFLKTAPASECFEAVGFTPLSES</sequence>
<dbReference type="InterPro" id="IPR050682">
    <property type="entry name" value="ModA/WtpA"/>
</dbReference>
<keyword evidence="3" id="KW-0732">Signal</keyword>
<dbReference type="Pfam" id="PF13531">
    <property type="entry name" value="SBP_bac_11"/>
    <property type="match status" value="1"/>
</dbReference>
<dbReference type="PIRSF" id="PIRSF004846">
    <property type="entry name" value="ModA"/>
    <property type="match status" value="1"/>
</dbReference>
<keyword evidence="5" id="KW-1185">Reference proteome</keyword>
<evidence type="ECO:0000256" key="1">
    <source>
        <dbReference type="ARBA" id="ARBA00009175"/>
    </source>
</evidence>
<dbReference type="Proteomes" id="UP001431693">
    <property type="component" value="Unassembled WGS sequence"/>
</dbReference>
<dbReference type="InterPro" id="IPR005950">
    <property type="entry name" value="ModA"/>
</dbReference>
<keyword evidence="2" id="KW-0479">Metal-binding</keyword>
<accession>A0ABT6ZHX2</accession>
<evidence type="ECO:0000256" key="2">
    <source>
        <dbReference type="ARBA" id="ARBA00022723"/>
    </source>
</evidence>